<evidence type="ECO:0000313" key="3">
    <source>
        <dbReference type="Proteomes" id="UP000494109"/>
    </source>
</evidence>
<proteinExistence type="predicted"/>
<dbReference type="Pfam" id="PF00175">
    <property type="entry name" value="NAD_binding_1"/>
    <property type="match status" value="1"/>
</dbReference>
<dbReference type="AlphaFoldDB" id="A0A6P3CCY8"/>
<protein>
    <submittedName>
        <fullName evidence="2">CDP-6-deoxy-delta-3,4-glucoseen reductase</fullName>
    </submittedName>
</protein>
<evidence type="ECO:0000313" key="2">
    <source>
        <dbReference type="EMBL" id="VWD65449.1"/>
    </source>
</evidence>
<dbReference type="SUPFAM" id="SSF52343">
    <property type="entry name" value="Ferredoxin reductase-like, C-terminal NADP-linked domain"/>
    <property type="match status" value="1"/>
</dbReference>
<dbReference type="Gene3D" id="3.40.50.80">
    <property type="entry name" value="Nucleotide-binding domain of ferredoxin-NADP reductase (FNR) module"/>
    <property type="match status" value="1"/>
</dbReference>
<evidence type="ECO:0000259" key="1">
    <source>
        <dbReference type="Pfam" id="PF00175"/>
    </source>
</evidence>
<dbReference type="InterPro" id="IPR039261">
    <property type="entry name" value="FNR_nucleotide-bd"/>
</dbReference>
<reference evidence="2 3" key="1">
    <citation type="submission" date="2019-09" db="EMBL/GenBank/DDBJ databases">
        <authorList>
            <person name="Depoorter E."/>
        </authorList>
    </citation>
    <scope>NUCLEOTIDE SEQUENCE [LARGE SCALE GENOMIC DNA]</scope>
    <source>
        <strain evidence="2">R-71033</strain>
    </source>
</reference>
<dbReference type="Proteomes" id="UP000494109">
    <property type="component" value="Unassembled WGS sequence"/>
</dbReference>
<dbReference type="InterPro" id="IPR001433">
    <property type="entry name" value="OxRdtase_FAD/NAD-bd"/>
</dbReference>
<organism evidence="2 3">
    <name type="scientific">Burkholderia contaminans</name>
    <dbReference type="NCBI Taxonomy" id="488447"/>
    <lineage>
        <taxon>Bacteria</taxon>
        <taxon>Pseudomonadati</taxon>
        <taxon>Pseudomonadota</taxon>
        <taxon>Betaproteobacteria</taxon>
        <taxon>Burkholderiales</taxon>
        <taxon>Burkholderiaceae</taxon>
        <taxon>Burkholderia</taxon>
        <taxon>Burkholderia cepacia complex</taxon>
    </lineage>
</organism>
<accession>A0A6P3CCY8</accession>
<gene>
    <name evidence="2" type="ORF">BCO71033_07382</name>
</gene>
<name>A0A6P3CCY8_9BURK</name>
<dbReference type="EMBL" id="CABVQS010000069">
    <property type="protein sequence ID" value="VWD65449.1"/>
    <property type="molecule type" value="Genomic_DNA"/>
</dbReference>
<sequence>MPVLSEPDAGDQWTGRTGFVHRAVIEDLPDLSGHQVYACGAPVMVESAQRDFIRHHRLADGEFLADAFTTSMPM</sequence>
<dbReference type="GO" id="GO:0016491">
    <property type="term" value="F:oxidoreductase activity"/>
    <property type="evidence" value="ECO:0007669"/>
    <property type="project" value="InterPro"/>
</dbReference>
<feature type="domain" description="Oxidoreductase FAD/NAD(P)-binding" evidence="1">
    <location>
        <begin position="9"/>
        <end position="49"/>
    </location>
</feature>